<name>A0A6M3LMX5_9ZZZZ</name>
<dbReference type="AlphaFoldDB" id="A0A6M3LMX5"/>
<accession>A0A6M3LMX5</accession>
<gene>
    <name evidence="1" type="ORF">MM415B03904_0006</name>
</gene>
<evidence type="ECO:0000313" key="1">
    <source>
        <dbReference type="EMBL" id="QJA94288.1"/>
    </source>
</evidence>
<reference evidence="1" key="1">
    <citation type="submission" date="2020-03" db="EMBL/GenBank/DDBJ databases">
        <title>The deep terrestrial virosphere.</title>
        <authorList>
            <person name="Holmfeldt K."/>
            <person name="Nilsson E."/>
            <person name="Simone D."/>
            <person name="Lopez-Fernandez M."/>
            <person name="Wu X."/>
            <person name="de Brujin I."/>
            <person name="Lundin D."/>
            <person name="Andersson A."/>
            <person name="Bertilsson S."/>
            <person name="Dopson M."/>
        </authorList>
    </citation>
    <scope>NUCLEOTIDE SEQUENCE</scope>
    <source>
        <strain evidence="1">MM415B03904</strain>
    </source>
</reference>
<proteinExistence type="predicted"/>
<organism evidence="1">
    <name type="scientific">viral metagenome</name>
    <dbReference type="NCBI Taxonomy" id="1070528"/>
    <lineage>
        <taxon>unclassified sequences</taxon>
        <taxon>metagenomes</taxon>
        <taxon>organismal metagenomes</taxon>
    </lineage>
</organism>
<protein>
    <submittedName>
        <fullName evidence="1">Uncharacterized protein</fullName>
    </submittedName>
</protein>
<sequence>MPYRRKGTVIEHFKGGKWSVKQRCGSVEDAKKALRLLNAVKHGWKPTGKK</sequence>
<dbReference type="EMBL" id="MT143219">
    <property type="protein sequence ID" value="QJA94288.1"/>
    <property type="molecule type" value="Genomic_DNA"/>
</dbReference>